<dbReference type="EMBL" id="CADCXU010023169">
    <property type="protein sequence ID" value="CAB0010719.1"/>
    <property type="molecule type" value="Genomic_DNA"/>
</dbReference>
<name>A0A6H5H5I5_9HEMI</name>
<evidence type="ECO:0000313" key="3">
    <source>
        <dbReference type="Proteomes" id="UP000479000"/>
    </source>
</evidence>
<organism evidence="2 3">
    <name type="scientific">Nesidiocoris tenuis</name>
    <dbReference type="NCBI Taxonomy" id="355587"/>
    <lineage>
        <taxon>Eukaryota</taxon>
        <taxon>Metazoa</taxon>
        <taxon>Ecdysozoa</taxon>
        <taxon>Arthropoda</taxon>
        <taxon>Hexapoda</taxon>
        <taxon>Insecta</taxon>
        <taxon>Pterygota</taxon>
        <taxon>Neoptera</taxon>
        <taxon>Paraneoptera</taxon>
        <taxon>Hemiptera</taxon>
        <taxon>Heteroptera</taxon>
        <taxon>Panheteroptera</taxon>
        <taxon>Cimicomorpha</taxon>
        <taxon>Miridae</taxon>
        <taxon>Dicyphina</taxon>
        <taxon>Nesidiocoris</taxon>
    </lineage>
</organism>
<protein>
    <submittedName>
        <fullName evidence="2">Uncharacterized protein</fullName>
    </submittedName>
</protein>
<keyword evidence="3" id="KW-1185">Reference proteome</keyword>
<dbReference type="Proteomes" id="UP000479000">
    <property type="component" value="Unassembled WGS sequence"/>
</dbReference>
<reference evidence="2 3" key="1">
    <citation type="submission" date="2020-02" db="EMBL/GenBank/DDBJ databases">
        <authorList>
            <person name="Ferguson B K."/>
        </authorList>
    </citation>
    <scope>NUCLEOTIDE SEQUENCE [LARGE SCALE GENOMIC DNA]</scope>
</reference>
<feature type="compositionally biased region" description="Basic and acidic residues" evidence="1">
    <location>
        <begin position="1"/>
        <end position="11"/>
    </location>
</feature>
<proteinExistence type="predicted"/>
<evidence type="ECO:0000313" key="2">
    <source>
        <dbReference type="EMBL" id="CAB0010719.1"/>
    </source>
</evidence>
<accession>A0A6H5H5I5</accession>
<gene>
    <name evidence="2" type="ORF">NTEN_LOCUS15735</name>
</gene>
<feature type="region of interest" description="Disordered" evidence="1">
    <location>
        <begin position="1"/>
        <end position="27"/>
    </location>
</feature>
<dbReference type="AlphaFoldDB" id="A0A6H5H5I5"/>
<evidence type="ECO:0000256" key="1">
    <source>
        <dbReference type="SAM" id="MobiDB-lite"/>
    </source>
</evidence>
<sequence>MDASDHRDASDTRPPSPGLIRTLLARPGIPRTQLSRPTIRSVQILGESLGEITNATIGKARDLELSYRMTIRLCPSNTSNRNIAGVRSGSPRTVLTNIKCLINLRRQLTKLHD</sequence>